<evidence type="ECO:0000313" key="3">
    <source>
        <dbReference type="EMBL" id="NYI99597.1"/>
    </source>
</evidence>
<proteinExistence type="predicted"/>
<evidence type="ECO:0000313" key="4">
    <source>
        <dbReference type="Proteomes" id="UP000530424"/>
    </source>
</evidence>
<keyword evidence="4" id="KW-1185">Reference proteome</keyword>
<dbReference type="InterPro" id="IPR000073">
    <property type="entry name" value="AB_hydrolase_1"/>
</dbReference>
<dbReference type="GO" id="GO:0003824">
    <property type="term" value="F:catalytic activity"/>
    <property type="evidence" value="ECO:0007669"/>
    <property type="project" value="UniProtKB-ARBA"/>
</dbReference>
<dbReference type="Proteomes" id="UP000530424">
    <property type="component" value="Unassembled WGS sequence"/>
</dbReference>
<name>A0A853BYW9_9ACTN</name>
<dbReference type="Gene3D" id="3.40.50.1820">
    <property type="entry name" value="alpha/beta hydrolase"/>
    <property type="match status" value="1"/>
</dbReference>
<dbReference type="AlphaFoldDB" id="A0A853BYW9"/>
<accession>A0A853BYW9</accession>
<feature type="domain" description="AB hydrolase-1" evidence="2">
    <location>
        <begin position="136"/>
        <end position="461"/>
    </location>
</feature>
<evidence type="ECO:0000256" key="1">
    <source>
        <dbReference type="SAM" id="MobiDB-lite"/>
    </source>
</evidence>
<reference evidence="3 4" key="1">
    <citation type="submission" date="2020-07" db="EMBL/GenBank/DDBJ databases">
        <title>Sequencing the genomes of 1000 actinobacteria strains.</title>
        <authorList>
            <person name="Klenk H.-P."/>
        </authorList>
    </citation>
    <scope>NUCLEOTIDE SEQUENCE [LARGE SCALE GENOMIC DNA]</scope>
    <source>
        <strain evidence="3 4">DSM 103833</strain>
    </source>
</reference>
<dbReference type="SUPFAM" id="SSF53474">
    <property type="entry name" value="alpha/beta-Hydrolases"/>
    <property type="match status" value="1"/>
</dbReference>
<feature type="region of interest" description="Disordered" evidence="1">
    <location>
        <begin position="1"/>
        <end position="20"/>
    </location>
</feature>
<protein>
    <submittedName>
        <fullName evidence="3">Pimeloyl-ACP methyl ester carboxylesterase</fullName>
    </submittedName>
</protein>
<evidence type="ECO:0000259" key="2">
    <source>
        <dbReference type="Pfam" id="PF00561"/>
    </source>
</evidence>
<dbReference type="Pfam" id="PF00561">
    <property type="entry name" value="Abhydrolase_1"/>
    <property type="match status" value="1"/>
</dbReference>
<sequence>MDHPARNVRQQQQLSGRLDPAKCRGGLRVAAALATMVAALVACNGRATPGDPPTEAASVGQSPDVLSASLNGVPELCGEPPKPSRRGKPAPPEGLPANRYLFCAEVVATTADGGEHRWNIQILTNEPSPDVREKRLVFVHAGGPGLASTGRLAAVLPTLDYSQSVAVSWDGSTSSSEPGACGPASAAYGVDRSDWETTASQVAEECGARDGEAPWLASAGSAAEELEATRIALGKDQVDLLTYSYGTAVAQAYLALYPERVSRAVLDGPIVLETPWDQRIAAMRRATSRAWNEMVRRCLTRTCPAQTRQLLRESAGYAQVRARLLEDPVSVGSGQQDLTPTIVDQATLMGLRTVSTRKGLVQGIREALAGDGTDLWQYGTRQYFGLDRAVYLDALCHDLRHPGSIEAFAVDGDPLTASFATDLAPCALAPFIEFDTASNSRARVLVMASDLDPLTPWELVQHGTWSANTKLCHTHTPGHTGGLFRGPRLAAKRMLSGDAFRCPP</sequence>
<feature type="region of interest" description="Disordered" evidence="1">
    <location>
        <begin position="74"/>
        <end position="94"/>
    </location>
</feature>
<dbReference type="InterPro" id="IPR029058">
    <property type="entry name" value="AB_hydrolase_fold"/>
</dbReference>
<gene>
    <name evidence="3" type="ORF">HNR19_000296</name>
</gene>
<comment type="caution">
    <text evidence="3">The sequence shown here is derived from an EMBL/GenBank/DDBJ whole genome shotgun (WGS) entry which is preliminary data.</text>
</comment>
<organism evidence="3 4">
    <name type="scientific">Nocardioides thalensis</name>
    <dbReference type="NCBI Taxonomy" id="1914755"/>
    <lineage>
        <taxon>Bacteria</taxon>
        <taxon>Bacillati</taxon>
        <taxon>Actinomycetota</taxon>
        <taxon>Actinomycetes</taxon>
        <taxon>Propionibacteriales</taxon>
        <taxon>Nocardioidaceae</taxon>
        <taxon>Nocardioides</taxon>
    </lineage>
</organism>
<dbReference type="EMBL" id="JACCFP010000001">
    <property type="protein sequence ID" value="NYI99597.1"/>
    <property type="molecule type" value="Genomic_DNA"/>
</dbReference>